<dbReference type="Proteomes" id="UP000653797">
    <property type="component" value="Unassembled WGS sequence"/>
</dbReference>
<evidence type="ECO:0008006" key="4">
    <source>
        <dbReference type="Google" id="ProtNLM"/>
    </source>
</evidence>
<keyword evidence="1" id="KW-0812">Transmembrane</keyword>
<sequence length="250" mass="27836">MKTDLETIENYLTGQLPSDERAQFEATLRTDPDVANAVAFYLMTKQVAQDEAREQRRTELDALRTKNVPVRPLWSAPMRWAAAASVIVLLGLGWVFFRPTDSTVMASRLADEYVAEHFRQLPLTMGGGPSGSSSEDSVKTAVSLFNDGKLAQAELIFQDVLTRQPNMDSALKYAGIVSLRQGNYDKAITLFHRLSQQPDLVANPGTFYEALAHLKRGQPLDKSQAEKLLEEVINKNLEGKQEAEVLLNQL</sequence>
<dbReference type="InterPro" id="IPR011990">
    <property type="entry name" value="TPR-like_helical_dom_sf"/>
</dbReference>
<accession>A0A927GF66</accession>
<evidence type="ECO:0000313" key="2">
    <source>
        <dbReference type="EMBL" id="MBD2755320.1"/>
    </source>
</evidence>
<keyword evidence="1" id="KW-1133">Transmembrane helix</keyword>
<dbReference type="Gene3D" id="1.25.40.10">
    <property type="entry name" value="Tetratricopeptide repeat domain"/>
    <property type="match status" value="1"/>
</dbReference>
<name>A0A927GF66_9BACT</name>
<dbReference type="RefSeq" id="WP_191040947.1">
    <property type="nucleotide sequence ID" value="NZ_JACXAA010000008.1"/>
</dbReference>
<keyword evidence="1" id="KW-0472">Membrane</keyword>
<feature type="transmembrane region" description="Helical" evidence="1">
    <location>
        <begin position="78"/>
        <end position="97"/>
    </location>
</feature>
<dbReference type="SUPFAM" id="SSF48452">
    <property type="entry name" value="TPR-like"/>
    <property type="match status" value="1"/>
</dbReference>
<reference evidence="2" key="1">
    <citation type="submission" date="2020-09" db="EMBL/GenBank/DDBJ databases">
        <authorList>
            <person name="Kim M.K."/>
        </authorList>
    </citation>
    <scope>NUCLEOTIDE SEQUENCE</scope>
    <source>
        <strain evidence="2">BT704</strain>
    </source>
</reference>
<evidence type="ECO:0000313" key="3">
    <source>
        <dbReference type="Proteomes" id="UP000653797"/>
    </source>
</evidence>
<dbReference type="EMBL" id="JACXAA010000008">
    <property type="protein sequence ID" value="MBD2755320.1"/>
    <property type="molecule type" value="Genomic_DNA"/>
</dbReference>
<gene>
    <name evidence="2" type="ORF">IC230_20635</name>
</gene>
<keyword evidence="3" id="KW-1185">Reference proteome</keyword>
<proteinExistence type="predicted"/>
<dbReference type="AlphaFoldDB" id="A0A927GF66"/>
<comment type="caution">
    <text evidence="2">The sequence shown here is derived from an EMBL/GenBank/DDBJ whole genome shotgun (WGS) entry which is preliminary data.</text>
</comment>
<organism evidence="2 3">
    <name type="scientific">Spirosoma validum</name>
    <dbReference type="NCBI Taxonomy" id="2771355"/>
    <lineage>
        <taxon>Bacteria</taxon>
        <taxon>Pseudomonadati</taxon>
        <taxon>Bacteroidota</taxon>
        <taxon>Cytophagia</taxon>
        <taxon>Cytophagales</taxon>
        <taxon>Cytophagaceae</taxon>
        <taxon>Spirosoma</taxon>
    </lineage>
</organism>
<evidence type="ECO:0000256" key="1">
    <source>
        <dbReference type="SAM" id="Phobius"/>
    </source>
</evidence>
<protein>
    <recommendedName>
        <fullName evidence="4">Tetratricopeptide repeat protein</fullName>
    </recommendedName>
</protein>